<dbReference type="CDD" id="cd01948">
    <property type="entry name" value="EAL"/>
    <property type="match status" value="1"/>
</dbReference>
<name>A0A3N0C927_9MICC</name>
<dbReference type="Gene3D" id="3.30.450.20">
    <property type="entry name" value="PAS domain"/>
    <property type="match status" value="1"/>
</dbReference>
<dbReference type="InterPro" id="IPR035965">
    <property type="entry name" value="PAS-like_dom_sf"/>
</dbReference>
<dbReference type="OrthoDB" id="23692at2"/>
<dbReference type="GO" id="GO:0071111">
    <property type="term" value="F:cyclic-guanylate-specific phosphodiesterase activity"/>
    <property type="evidence" value="ECO:0007669"/>
    <property type="project" value="InterPro"/>
</dbReference>
<dbReference type="CDD" id="cd00130">
    <property type="entry name" value="PAS"/>
    <property type="match status" value="1"/>
</dbReference>
<dbReference type="PANTHER" id="PTHR33121">
    <property type="entry name" value="CYCLIC DI-GMP PHOSPHODIESTERASE PDEF"/>
    <property type="match status" value="1"/>
</dbReference>
<dbReference type="SUPFAM" id="SSF55785">
    <property type="entry name" value="PYP-like sensor domain (PAS domain)"/>
    <property type="match status" value="1"/>
</dbReference>
<keyword evidence="4" id="KW-1185">Reference proteome</keyword>
<reference evidence="3 4" key="1">
    <citation type="submission" date="2018-10" db="EMBL/GenBank/DDBJ databases">
        <title>Genome sequencing of Arthrobacter oryzae TNB02.</title>
        <authorList>
            <person name="Cho Y.-J."/>
            <person name="Cho A."/>
            <person name="Kim O.-S."/>
        </authorList>
    </citation>
    <scope>NUCLEOTIDE SEQUENCE [LARGE SCALE GENOMIC DNA]</scope>
    <source>
        <strain evidence="3 4">TNB02</strain>
    </source>
</reference>
<dbReference type="AlphaFoldDB" id="A0A3N0C927"/>
<dbReference type="Proteomes" id="UP000273807">
    <property type="component" value="Unassembled WGS sequence"/>
</dbReference>
<dbReference type="PROSITE" id="PS50883">
    <property type="entry name" value="EAL"/>
    <property type="match status" value="1"/>
</dbReference>
<sequence length="448" mass="47564">MVCLEAGIALSIRVPLVMGQEPWPAWAGQGWMLAVLSAVVIPATVFMACRVVRQQGRERVAAARTAALMESVLATSSEWLWALDPAGCFSFSSPVCREVVGYEPAELFGRHISAVFDPEDLEAARRDRRAEDGTDIAWTGVVMALRHRAGHRVLVEVSGRPLRDGAGTVCGFEGTGRTVPPEAGPGGVGVDVRERIDAMLTGRTWLTAFQPIRSLGTGRVIGVEALTRFLSSPGSSPETWFTEAAHVGRGVELEILTLRSALTAAAALPGHLYVAVNLSPQACLSPELAGIFDTSGIALHRIVLEVTERQAVQDYEPLAAALETFRSAGLRIAVDDAGAGFASMRHILQLKPDLIKLDRGIIAGIDTDPGQQALGAAMVGFAAEIGAVLVAEGIETDAELSVVSRLGMGTGQGYLLGRPSVVPEEWDQWRLDGPSAGRRAAPSNPSRR</sequence>
<dbReference type="SUPFAM" id="SSF141868">
    <property type="entry name" value="EAL domain-like"/>
    <property type="match status" value="1"/>
</dbReference>
<dbReference type="Pfam" id="PF00563">
    <property type="entry name" value="EAL"/>
    <property type="match status" value="1"/>
</dbReference>
<evidence type="ECO:0000259" key="2">
    <source>
        <dbReference type="PROSITE" id="PS50883"/>
    </source>
</evidence>
<proteinExistence type="predicted"/>
<accession>A0A3N0C927</accession>
<feature type="domain" description="PAS" evidence="1">
    <location>
        <begin position="65"/>
        <end position="126"/>
    </location>
</feature>
<dbReference type="PROSITE" id="PS50112">
    <property type="entry name" value="PAS"/>
    <property type="match status" value="1"/>
</dbReference>
<evidence type="ECO:0000313" key="3">
    <source>
        <dbReference type="EMBL" id="RNL59166.1"/>
    </source>
</evidence>
<dbReference type="InterPro" id="IPR050706">
    <property type="entry name" value="Cyclic-di-GMP_PDE-like"/>
</dbReference>
<dbReference type="InterPro" id="IPR001633">
    <property type="entry name" value="EAL_dom"/>
</dbReference>
<organism evidence="3 4">
    <name type="scientific">Arthrobacter oryzae</name>
    <dbReference type="NCBI Taxonomy" id="409290"/>
    <lineage>
        <taxon>Bacteria</taxon>
        <taxon>Bacillati</taxon>
        <taxon>Actinomycetota</taxon>
        <taxon>Actinomycetes</taxon>
        <taxon>Micrococcales</taxon>
        <taxon>Micrococcaceae</taxon>
        <taxon>Arthrobacter</taxon>
    </lineage>
</organism>
<dbReference type="NCBIfam" id="TIGR00229">
    <property type="entry name" value="sensory_box"/>
    <property type="match status" value="1"/>
</dbReference>
<protein>
    <submittedName>
        <fullName evidence="3">EAL domain-containing protein</fullName>
    </submittedName>
</protein>
<dbReference type="PANTHER" id="PTHR33121:SF76">
    <property type="entry name" value="SIGNALING PROTEIN"/>
    <property type="match status" value="1"/>
</dbReference>
<dbReference type="InterPro" id="IPR000014">
    <property type="entry name" value="PAS"/>
</dbReference>
<comment type="caution">
    <text evidence="3">The sequence shown here is derived from an EMBL/GenBank/DDBJ whole genome shotgun (WGS) entry which is preliminary data.</text>
</comment>
<dbReference type="Pfam" id="PF08447">
    <property type="entry name" value="PAS_3"/>
    <property type="match status" value="1"/>
</dbReference>
<gene>
    <name evidence="3" type="ORF">D7003_02590</name>
</gene>
<evidence type="ECO:0000259" key="1">
    <source>
        <dbReference type="PROSITE" id="PS50112"/>
    </source>
</evidence>
<dbReference type="InterPro" id="IPR013655">
    <property type="entry name" value="PAS_fold_3"/>
</dbReference>
<evidence type="ECO:0000313" key="4">
    <source>
        <dbReference type="Proteomes" id="UP000273807"/>
    </source>
</evidence>
<dbReference type="EMBL" id="RBED01000045">
    <property type="protein sequence ID" value="RNL59166.1"/>
    <property type="molecule type" value="Genomic_DNA"/>
</dbReference>
<dbReference type="SMART" id="SM00091">
    <property type="entry name" value="PAS"/>
    <property type="match status" value="1"/>
</dbReference>
<feature type="domain" description="EAL" evidence="2">
    <location>
        <begin position="189"/>
        <end position="433"/>
    </location>
</feature>
<dbReference type="InterPro" id="IPR035919">
    <property type="entry name" value="EAL_sf"/>
</dbReference>
<dbReference type="SMART" id="SM00052">
    <property type="entry name" value="EAL"/>
    <property type="match status" value="1"/>
</dbReference>
<dbReference type="Gene3D" id="3.20.20.450">
    <property type="entry name" value="EAL domain"/>
    <property type="match status" value="1"/>
</dbReference>